<dbReference type="SMART" id="SM00477">
    <property type="entry name" value="NUC"/>
    <property type="match status" value="1"/>
</dbReference>
<evidence type="ECO:0000259" key="12">
    <source>
        <dbReference type="SMART" id="SM00892"/>
    </source>
</evidence>
<dbReference type="SMART" id="SM00892">
    <property type="entry name" value="Endonuclease_NS"/>
    <property type="match status" value="1"/>
</dbReference>
<organism evidence="13 14">
    <name type="scientific">Victivallis vadensis</name>
    <dbReference type="NCBI Taxonomy" id="172901"/>
    <lineage>
        <taxon>Bacteria</taxon>
        <taxon>Pseudomonadati</taxon>
        <taxon>Lentisphaerota</taxon>
        <taxon>Lentisphaeria</taxon>
        <taxon>Victivallales</taxon>
        <taxon>Victivallaceae</taxon>
        <taxon>Victivallis</taxon>
    </lineage>
</organism>
<dbReference type="Gene3D" id="3.40.570.10">
    <property type="entry name" value="Extracellular Endonuclease, subunit A"/>
    <property type="match status" value="1"/>
</dbReference>
<comment type="similarity">
    <text evidence="2 10">Belongs to the DNA/RNA non-specific endonuclease family.</text>
</comment>
<dbReference type="Pfam" id="PF01223">
    <property type="entry name" value="Endonuclease_NS"/>
    <property type="match status" value="1"/>
</dbReference>
<keyword evidence="7" id="KW-0460">Magnesium</keyword>
<proteinExistence type="inferred from homology"/>
<protein>
    <recommendedName>
        <fullName evidence="10">Endonuclease</fullName>
        <ecNumber evidence="10">3.1.30.-</ecNumber>
    </recommendedName>
</protein>
<keyword evidence="4 9" id="KW-0479">Metal-binding</keyword>
<dbReference type="InterPro" id="IPR001604">
    <property type="entry name" value="Endo_G_ENPP1-like_dom"/>
</dbReference>
<feature type="domain" description="ENPP1-3/EXOG-like endonuclease/phosphodiesterase" evidence="11">
    <location>
        <begin position="66"/>
        <end position="259"/>
    </location>
</feature>
<dbReference type="EMBL" id="QEKH01000018">
    <property type="protein sequence ID" value="PVY40070.1"/>
    <property type="molecule type" value="Genomic_DNA"/>
</dbReference>
<sequence>MLNKRSGKNFFNTHISSLRFLIIAVSLFVSIVTISAKEPFVYRPKYPQYDNLKYGVPGPADTIIEREGYALGYIEKHEQPSWVCYIVTKDELSSRVAKRTNNFREDPLIPTGSAHPSDYTRSGFDRGHLAPAADMSFSQKTMSDSFFMSNMSPQKPAFNRGIWGKLEKQIRYFANREGMIVVVTGPILPKTPTITIGRNKVSVPEYYYKVVYDLTPPQKMIGFILPNKGSSEDLLSFAVTVDHVEKLTGLDFFSLVPKQKQEKLESSISVESWDWIN</sequence>
<dbReference type="PANTHER" id="PTHR13966">
    <property type="entry name" value="ENDONUCLEASE RELATED"/>
    <property type="match status" value="1"/>
</dbReference>
<evidence type="ECO:0000259" key="11">
    <source>
        <dbReference type="SMART" id="SM00477"/>
    </source>
</evidence>
<evidence type="ECO:0000256" key="7">
    <source>
        <dbReference type="ARBA" id="ARBA00022842"/>
    </source>
</evidence>
<comment type="caution">
    <text evidence="13">The sequence shown here is derived from an EMBL/GenBank/DDBJ whole genome shotgun (WGS) entry which is preliminary data.</text>
</comment>
<keyword evidence="6 10" id="KW-0378">Hydrolase</keyword>
<evidence type="ECO:0000256" key="2">
    <source>
        <dbReference type="ARBA" id="ARBA00010052"/>
    </source>
</evidence>
<evidence type="ECO:0000256" key="8">
    <source>
        <dbReference type="PIRSR" id="PIRSR640255-1"/>
    </source>
</evidence>
<reference evidence="13 14" key="1">
    <citation type="submission" date="2018-04" db="EMBL/GenBank/DDBJ databases">
        <title>Genomic Encyclopedia of Type Strains, Phase IV (KMG-IV): sequencing the most valuable type-strain genomes for metagenomic binning, comparative biology and taxonomic classification.</title>
        <authorList>
            <person name="Goeker M."/>
        </authorList>
    </citation>
    <scope>NUCLEOTIDE SEQUENCE [LARGE SCALE GENOMIC DNA]</scope>
    <source>
        <strain evidence="13 14">DSM 14823</strain>
    </source>
</reference>
<dbReference type="GO" id="GO:0004519">
    <property type="term" value="F:endonuclease activity"/>
    <property type="evidence" value="ECO:0007669"/>
    <property type="project" value="UniProtKB-UniRule"/>
</dbReference>
<feature type="active site" description="Proton acceptor" evidence="8">
    <location>
        <position position="128"/>
    </location>
</feature>
<dbReference type="InterPro" id="IPR044929">
    <property type="entry name" value="DNA/RNA_non-sp_Endonuclease_sf"/>
</dbReference>
<feature type="binding site" evidence="9">
    <location>
        <position position="159"/>
    </location>
    <ligand>
        <name>Mg(2+)</name>
        <dbReference type="ChEBI" id="CHEBI:18420"/>
        <note>catalytic</note>
    </ligand>
</feature>
<evidence type="ECO:0000256" key="6">
    <source>
        <dbReference type="ARBA" id="ARBA00022801"/>
    </source>
</evidence>
<evidence type="ECO:0000256" key="4">
    <source>
        <dbReference type="ARBA" id="ARBA00022723"/>
    </source>
</evidence>
<dbReference type="PROSITE" id="PS01070">
    <property type="entry name" value="NUCLEASE_NON_SPEC"/>
    <property type="match status" value="1"/>
</dbReference>
<dbReference type="InterPro" id="IPR020821">
    <property type="entry name" value="ENPP1-3/EXOG-like_nuc-like"/>
</dbReference>
<dbReference type="EC" id="3.1.30.-" evidence="10"/>
<dbReference type="InterPro" id="IPR044925">
    <property type="entry name" value="His-Me_finger_sf"/>
</dbReference>
<dbReference type="Proteomes" id="UP000245959">
    <property type="component" value="Unassembled WGS sequence"/>
</dbReference>
<comment type="cofactor">
    <cofactor evidence="1 10">
        <name>Mg(2+)</name>
        <dbReference type="ChEBI" id="CHEBI:18420"/>
    </cofactor>
</comment>
<dbReference type="CDD" id="cd00091">
    <property type="entry name" value="NUC"/>
    <property type="match status" value="1"/>
</dbReference>
<keyword evidence="5 10" id="KW-0255">Endonuclease</keyword>
<dbReference type="AlphaFoldDB" id="A0A2U1AUJ6"/>
<dbReference type="GO" id="GO:0016787">
    <property type="term" value="F:hydrolase activity"/>
    <property type="evidence" value="ECO:0007669"/>
    <property type="project" value="UniProtKB-KW"/>
</dbReference>
<dbReference type="SUPFAM" id="SSF54060">
    <property type="entry name" value="His-Me finger endonucleases"/>
    <property type="match status" value="1"/>
</dbReference>
<evidence type="ECO:0000256" key="9">
    <source>
        <dbReference type="PIRSR" id="PIRSR640255-2"/>
    </source>
</evidence>
<gene>
    <name evidence="13" type="ORF">C8D82_11871</name>
</gene>
<dbReference type="InterPro" id="IPR040255">
    <property type="entry name" value="Non-specific_endonuclease"/>
</dbReference>
<feature type="domain" description="DNA/RNA non-specific endonuclease/pyrophosphatase/phosphodiesterase" evidence="12">
    <location>
        <begin position="65"/>
        <end position="259"/>
    </location>
</feature>
<dbReference type="GeneID" id="78295785"/>
<evidence type="ECO:0000256" key="10">
    <source>
        <dbReference type="RuleBase" id="RU366055"/>
    </source>
</evidence>
<dbReference type="PANTHER" id="PTHR13966:SF5">
    <property type="entry name" value="ENDONUCLEASE G, MITOCHONDRIAL"/>
    <property type="match status" value="1"/>
</dbReference>
<evidence type="ECO:0000313" key="13">
    <source>
        <dbReference type="EMBL" id="PVY40070.1"/>
    </source>
</evidence>
<keyword evidence="3 10" id="KW-0540">Nuclease</keyword>
<evidence type="ECO:0000256" key="3">
    <source>
        <dbReference type="ARBA" id="ARBA00022722"/>
    </source>
</evidence>
<accession>A0A2U1AUJ6</accession>
<evidence type="ECO:0000256" key="5">
    <source>
        <dbReference type="ARBA" id="ARBA00022759"/>
    </source>
</evidence>
<dbReference type="GO" id="GO:0003676">
    <property type="term" value="F:nucleic acid binding"/>
    <property type="evidence" value="ECO:0007669"/>
    <property type="project" value="InterPro"/>
</dbReference>
<keyword evidence="14" id="KW-1185">Reference proteome</keyword>
<evidence type="ECO:0000256" key="1">
    <source>
        <dbReference type="ARBA" id="ARBA00001946"/>
    </source>
</evidence>
<name>A0A2U1AUJ6_9BACT</name>
<dbReference type="InterPro" id="IPR018524">
    <property type="entry name" value="DNA/RNA_endonuclease_AS"/>
</dbReference>
<dbReference type="OrthoDB" id="9811262at2"/>
<evidence type="ECO:0000313" key="14">
    <source>
        <dbReference type="Proteomes" id="UP000245959"/>
    </source>
</evidence>
<dbReference type="RefSeq" id="WP_116884490.1">
    <property type="nucleotide sequence ID" value="NZ_CABMMC010000106.1"/>
</dbReference>
<dbReference type="GO" id="GO:0046872">
    <property type="term" value="F:metal ion binding"/>
    <property type="evidence" value="ECO:0007669"/>
    <property type="project" value="UniProtKB-KW"/>
</dbReference>